<organism evidence="12 13">
    <name type="scientific">Candidatus Kinetoplastidibacterium crithidiae TCC036E</name>
    <dbReference type="NCBI Taxonomy" id="1208918"/>
    <lineage>
        <taxon>Bacteria</taxon>
        <taxon>Pseudomonadati</taxon>
        <taxon>Pseudomonadota</taxon>
        <taxon>Betaproteobacteria</taxon>
        <taxon>Candidatus Kinetoplastidibacterium</taxon>
    </lineage>
</organism>
<dbReference type="PANTHER" id="PTHR47959:SF17">
    <property type="entry name" value="ATP-DEPENDENT RNA HELICASE DEAD BOX FAMILY"/>
    <property type="match status" value="1"/>
</dbReference>
<dbReference type="PATRIC" id="fig|1208918.3.peg.653"/>
<evidence type="ECO:0000259" key="10">
    <source>
        <dbReference type="PROSITE" id="PS51194"/>
    </source>
</evidence>
<dbReference type="Gene3D" id="3.40.50.300">
    <property type="entry name" value="P-loop containing nucleotide triphosphate hydrolases"/>
    <property type="match status" value="2"/>
</dbReference>
<keyword evidence="13" id="KW-1185">Reference proteome</keyword>
<feature type="compositionally biased region" description="Basic and acidic residues" evidence="8">
    <location>
        <begin position="415"/>
        <end position="435"/>
    </location>
</feature>
<dbReference type="EMBL" id="CP003804">
    <property type="protein sequence ID" value="AGF47952.1"/>
    <property type="molecule type" value="Genomic_DNA"/>
</dbReference>
<evidence type="ECO:0000256" key="5">
    <source>
        <dbReference type="ARBA" id="ARBA00038437"/>
    </source>
</evidence>
<dbReference type="GO" id="GO:0005829">
    <property type="term" value="C:cytosol"/>
    <property type="evidence" value="ECO:0007669"/>
    <property type="project" value="TreeGrafter"/>
</dbReference>
<dbReference type="InterPro" id="IPR011545">
    <property type="entry name" value="DEAD/DEAH_box_helicase_dom"/>
</dbReference>
<accession>M1LQS7</accession>
<evidence type="ECO:0000313" key="13">
    <source>
        <dbReference type="Proteomes" id="UP000011686"/>
    </source>
</evidence>
<dbReference type="InterPro" id="IPR014001">
    <property type="entry name" value="Helicase_ATP-bd"/>
</dbReference>
<dbReference type="AlphaFoldDB" id="M1LQS7"/>
<feature type="region of interest" description="Disordered" evidence="8">
    <location>
        <begin position="387"/>
        <end position="467"/>
    </location>
</feature>
<evidence type="ECO:0000259" key="11">
    <source>
        <dbReference type="PROSITE" id="PS51195"/>
    </source>
</evidence>
<dbReference type="SMART" id="SM00490">
    <property type="entry name" value="HELICc"/>
    <property type="match status" value="1"/>
</dbReference>
<dbReference type="CDD" id="cd00268">
    <property type="entry name" value="DEADc"/>
    <property type="match status" value="1"/>
</dbReference>
<protein>
    <submittedName>
        <fullName evidence="12">ATP-dependent RNA helicase</fullName>
    </submittedName>
</protein>
<evidence type="ECO:0000259" key="9">
    <source>
        <dbReference type="PROSITE" id="PS51192"/>
    </source>
</evidence>
<dbReference type="SUPFAM" id="SSF52540">
    <property type="entry name" value="P-loop containing nucleoside triphosphate hydrolases"/>
    <property type="match status" value="1"/>
</dbReference>
<dbReference type="Pfam" id="PF00271">
    <property type="entry name" value="Helicase_C"/>
    <property type="match status" value="1"/>
</dbReference>
<evidence type="ECO:0000256" key="8">
    <source>
        <dbReference type="SAM" id="MobiDB-lite"/>
    </source>
</evidence>
<dbReference type="GO" id="GO:0016787">
    <property type="term" value="F:hydrolase activity"/>
    <property type="evidence" value="ECO:0007669"/>
    <property type="project" value="UniProtKB-KW"/>
</dbReference>
<dbReference type="STRING" id="1208918.CDEE_0119"/>
<dbReference type="PROSITE" id="PS51194">
    <property type="entry name" value="HELICASE_CTER"/>
    <property type="match status" value="1"/>
</dbReference>
<dbReference type="InterPro" id="IPR000629">
    <property type="entry name" value="RNA-helicase_DEAD-box_CS"/>
</dbReference>
<keyword evidence="2 7" id="KW-0378">Hydrolase</keyword>
<dbReference type="eggNOG" id="COG0513">
    <property type="taxonomic scope" value="Bacteria"/>
</dbReference>
<sequence length="467" mass="52195">MSFENLGLNANILNAIKATGFESPTPVQQATIPKAILKQDLVVSAQTGSGKTAAFMLPILQHLSEKKAQNTSIQVLVLTPTRELAMQITKAASVYGSNLHWLRVATIVGGMPYKAQIKALSKRIDILVATPGRLIDQMQSGRVDLKNVHTLVLDEADRMLDMGFIDDIQTIVAELPKEKQTMLFSATIDNSIMNLAKQMMNNPERISLNNNKQSHNNIEQKLIYVDDYKHKIKILQHLLGNENLDQAIVFTSTKRGADDLSNHLSDNGFAVAALHGDMNQRQRTRTLSQLQKKQLQILIATDVAARGIDIQGISHAINFDLPMQAEDYVHRIGRTGRAGRNGEALTLASHSEKHKVRRIENYIGKNINIEVIIGLESTNTFKKNIKESKPRSYSYKTDNNKKTRSYSNKTAKPSFSDRAREDRLSTSKTNNDNKKRSGINFTKKTSSSPKVVRNKGFAPYREHSNNL</sequence>
<name>M1LQS7_9PROT</name>
<dbReference type="CDD" id="cd18787">
    <property type="entry name" value="SF2_C_DEAD"/>
    <property type="match status" value="1"/>
</dbReference>
<dbReference type="SMART" id="SM00487">
    <property type="entry name" value="DEXDc"/>
    <property type="match status" value="1"/>
</dbReference>
<evidence type="ECO:0000256" key="2">
    <source>
        <dbReference type="ARBA" id="ARBA00022801"/>
    </source>
</evidence>
<reference evidence="12 13" key="1">
    <citation type="journal article" date="2013" name="Genome Biol. Evol.">
        <title>Genome evolution and phylogenomic analysis of candidatus kinetoplastibacterium, the betaproteobacterial endosymbionts of strigomonas and angomonas.</title>
        <authorList>
            <person name="Alves J.M."/>
            <person name="Serrano M.G."/>
            <person name="Maia da Silva F."/>
            <person name="Voegtly L.J."/>
            <person name="Matveyev A.V."/>
            <person name="Teixeira M.M."/>
            <person name="Camargo E.P."/>
            <person name="Buck G.A."/>
        </authorList>
    </citation>
    <scope>NUCLEOTIDE SEQUENCE [LARGE SCALE GENOMIC DNA]</scope>
    <source>
        <strain evidence="12 13">TCC036E</strain>
    </source>
</reference>
<feature type="short sequence motif" description="Q motif" evidence="6">
    <location>
        <begin position="1"/>
        <end position="29"/>
    </location>
</feature>
<dbReference type="InterPro" id="IPR001650">
    <property type="entry name" value="Helicase_C-like"/>
</dbReference>
<dbReference type="InterPro" id="IPR050079">
    <property type="entry name" value="DEAD_box_RNA_helicase"/>
</dbReference>
<feature type="domain" description="DEAD-box RNA helicase Q" evidence="11">
    <location>
        <begin position="1"/>
        <end position="29"/>
    </location>
</feature>
<evidence type="ECO:0000256" key="3">
    <source>
        <dbReference type="ARBA" id="ARBA00022806"/>
    </source>
</evidence>
<dbReference type="KEGG" id="kct:CDEE_0119"/>
<dbReference type="GO" id="GO:0005524">
    <property type="term" value="F:ATP binding"/>
    <property type="evidence" value="ECO:0007669"/>
    <property type="project" value="UniProtKB-KW"/>
</dbReference>
<evidence type="ECO:0000256" key="6">
    <source>
        <dbReference type="PROSITE-ProRule" id="PRU00552"/>
    </source>
</evidence>
<evidence type="ECO:0000256" key="7">
    <source>
        <dbReference type="RuleBase" id="RU000492"/>
    </source>
</evidence>
<keyword evidence="3 7" id="KW-0347">Helicase</keyword>
<gene>
    <name evidence="12" type="ORF">CDEE_0119</name>
</gene>
<evidence type="ECO:0000256" key="4">
    <source>
        <dbReference type="ARBA" id="ARBA00022840"/>
    </source>
</evidence>
<comment type="similarity">
    <text evidence="5 7">Belongs to the DEAD box helicase family.</text>
</comment>
<keyword evidence="1 7" id="KW-0547">Nucleotide-binding</keyword>
<dbReference type="Pfam" id="PF00270">
    <property type="entry name" value="DEAD"/>
    <property type="match status" value="1"/>
</dbReference>
<feature type="domain" description="Helicase ATP-binding" evidence="9">
    <location>
        <begin position="32"/>
        <end position="206"/>
    </location>
</feature>
<dbReference type="PROSITE" id="PS51195">
    <property type="entry name" value="Q_MOTIF"/>
    <property type="match status" value="1"/>
</dbReference>
<dbReference type="HOGENOM" id="CLU_003041_28_3_4"/>
<dbReference type="PANTHER" id="PTHR47959">
    <property type="entry name" value="ATP-DEPENDENT RNA HELICASE RHLE-RELATED"/>
    <property type="match status" value="1"/>
</dbReference>
<feature type="compositionally biased region" description="Polar residues" evidence="8">
    <location>
        <begin position="439"/>
        <end position="449"/>
    </location>
</feature>
<dbReference type="Proteomes" id="UP000011686">
    <property type="component" value="Chromosome"/>
</dbReference>
<proteinExistence type="inferred from homology"/>
<dbReference type="RefSeq" id="WP_015238772.1">
    <property type="nucleotide sequence ID" value="NC_020283.1"/>
</dbReference>
<keyword evidence="4 7" id="KW-0067">ATP-binding</keyword>
<evidence type="ECO:0000256" key="1">
    <source>
        <dbReference type="ARBA" id="ARBA00022741"/>
    </source>
</evidence>
<dbReference type="PROSITE" id="PS00039">
    <property type="entry name" value="DEAD_ATP_HELICASE"/>
    <property type="match status" value="1"/>
</dbReference>
<dbReference type="InterPro" id="IPR014014">
    <property type="entry name" value="RNA_helicase_DEAD_Q_motif"/>
</dbReference>
<dbReference type="InterPro" id="IPR044742">
    <property type="entry name" value="DEAD/DEAH_RhlB"/>
</dbReference>
<dbReference type="GO" id="GO:0003676">
    <property type="term" value="F:nucleic acid binding"/>
    <property type="evidence" value="ECO:0007669"/>
    <property type="project" value="InterPro"/>
</dbReference>
<evidence type="ECO:0000313" key="12">
    <source>
        <dbReference type="EMBL" id="AGF47952.1"/>
    </source>
</evidence>
<dbReference type="PROSITE" id="PS51192">
    <property type="entry name" value="HELICASE_ATP_BIND_1"/>
    <property type="match status" value="1"/>
</dbReference>
<feature type="domain" description="Helicase C-terminal" evidence="10">
    <location>
        <begin position="233"/>
        <end position="379"/>
    </location>
</feature>
<dbReference type="GO" id="GO:0003724">
    <property type="term" value="F:RNA helicase activity"/>
    <property type="evidence" value="ECO:0007669"/>
    <property type="project" value="InterPro"/>
</dbReference>
<dbReference type="InterPro" id="IPR027417">
    <property type="entry name" value="P-loop_NTPase"/>
</dbReference>